<feature type="domain" description="C2H2-type" evidence="9">
    <location>
        <begin position="766"/>
        <end position="793"/>
    </location>
</feature>
<evidence type="ECO:0000313" key="12">
    <source>
        <dbReference type="RefSeq" id="XP_040590548.1"/>
    </source>
</evidence>
<organism evidence="11 12">
    <name type="scientific">Mesocricetus auratus</name>
    <name type="common">Golden hamster</name>
    <dbReference type="NCBI Taxonomy" id="10036"/>
    <lineage>
        <taxon>Eukaryota</taxon>
        <taxon>Metazoa</taxon>
        <taxon>Chordata</taxon>
        <taxon>Craniata</taxon>
        <taxon>Vertebrata</taxon>
        <taxon>Euteleostomi</taxon>
        <taxon>Mammalia</taxon>
        <taxon>Eutheria</taxon>
        <taxon>Euarchontoglires</taxon>
        <taxon>Glires</taxon>
        <taxon>Rodentia</taxon>
        <taxon>Myomorpha</taxon>
        <taxon>Muroidea</taxon>
        <taxon>Cricetidae</taxon>
        <taxon>Cricetinae</taxon>
        <taxon>Mesocricetus</taxon>
    </lineage>
</organism>
<sequence>MAQLQEMVTFRDVAVVFSKEELELLDAAQRKLYRDVMLETFRTLLSVAQEPFKPGLIAQLEKEEKLCMVEAPGRGLPGSKGGHAVELNSCCPRAFSSCQTWPGGAGLLPRCQDSMRRCPEGNTESQNQGDCPCLVCADMPVQISEDGNYVWPPVNDDAASMKNQGFPSLRAKQFWWESYLHGACNCQWEGQQMSRGNHFCRCEGMRWFSYHRDSEGLHRKQGSCSVHDNGEETMTVSSLKQDLVRLGPEPCPCTEAGKAWGHGHSEDHSSVTQQQFHSRGKPCAHSPCGKGRGDGSARHSHQSVETGAEGAAESPPVRSPPRECPERALCQCSENVHRGSPPHPCGCAHPADASWKCSIPGKTLDCCLHCGSNFRAHTREEPNKYEENGNVSNQSSYLQVNGNTHPEEKLYPGVEGRKDFTRCSSFHPHHRVHVEETLCNSECGNHFSLPPHFQDFPAMHPREQPPKHSRSFGQSLRVQGHQQIHSREKPFTREGRNGCSWSSSPKDHQKQKPHKCNTCGKGFSHRWVLNIHQRVHTGEKPYKCEECGKEFSQSAYLHAHQRVHTGEKPYKCEECGKSFSRSFYLQGHQRVHTGEKPYKCEECGKEFSRNSYLQDHQRVHTGEKPYKCEVCGKGFSRSSNLQGHLRVHTGEKPYKCEECGKGFRWNSNLQIHQRVHTEEKPYKCGECGKGFSKASTLLAHERVHMGEKPYQCDECGKAYIRSSSLQIHYRVHTGEKPYKCEVCGKGFSQRSHLQAHQRVHTGEKPYTCDTCGKGFSRNSGLLIHQRVHSSDNFCSREEYRSGRPSENPCRNEGLSNSVVFC</sequence>
<dbReference type="PROSITE" id="PS50805">
    <property type="entry name" value="KRAB"/>
    <property type="match status" value="1"/>
</dbReference>
<evidence type="ECO:0000313" key="11">
    <source>
        <dbReference type="Proteomes" id="UP000886700"/>
    </source>
</evidence>
<dbReference type="Gene3D" id="3.30.160.60">
    <property type="entry name" value="Classic Zinc Finger"/>
    <property type="match status" value="10"/>
</dbReference>
<proteinExistence type="predicted"/>
<dbReference type="PANTHER" id="PTHR23226">
    <property type="entry name" value="ZINC FINGER AND SCAN DOMAIN-CONTAINING"/>
    <property type="match status" value="1"/>
</dbReference>
<evidence type="ECO:0000256" key="8">
    <source>
        <dbReference type="SAM" id="MobiDB-lite"/>
    </source>
</evidence>
<feature type="domain" description="C2H2-type" evidence="9">
    <location>
        <begin position="738"/>
        <end position="765"/>
    </location>
</feature>
<evidence type="ECO:0000256" key="1">
    <source>
        <dbReference type="ARBA" id="ARBA00022723"/>
    </source>
</evidence>
<feature type="domain" description="C2H2-type" evidence="9">
    <location>
        <begin position="514"/>
        <end position="541"/>
    </location>
</feature>
<feature type="domain" description="C2H2-type" evidence="9">
    <location>
        <begin position="598"/>
        <end position="625"/>
    </location>
</feature>
<feature type="domain" description="C2H2-type" evidence="9">
    <location>
        <begin position="626"/>
        <end position="653"/>
    </location>
</feature>
<dbReference type="RefSeq" id="XP_040590549.1">
    <property type="nucleotide sequence ID" value="XM_040734615.1"/>
</dbReference>
<dbReference type="InterPro" id="IPR013087">
    <property type="entry name" value="Znf_C2H2_type"/>
</dbReference>
<feature type="region of interest" description="Disordered" evidence="8">
    <location>
        <begin position="257"/>
        <end position="320"/>
    </location>
</feature>
<dbReference type="GeneID" id="101841510"/>
<keyword evidence="1" id="KW-0479">Metal-binding</keyword>
<evidence type="ECO:0000259" key="10">
    <source>
        <dbReference type="PROSITE" id="PS50805"/>
    </source>
</evidence>
<feature type="domain" description="C2H2-type" evidence="9">
    <location>
        <begin position="682"/>
        <end position="709"/>
    </location>
</feature>
<dbReference type="PANTHER" id="PTHR23226:SF411">
    <property type="entry name" value="ZINC FINGER PROTEIN 235"/>
    <property type="match status" value="1"/>
</dbReference>
<dbReference type="SUPFAM" id="SSF57667">
    <property type="entry name" value="beta-beta-alpha zinc fingers"/>
    <property type="match status" value="6"/>
</dbReference>
<evidence type="ECO:0000256" key="6">
    <source>
        <dbReference type="ARBA" id="ARBA00023163"/>
    </source>
</evidence>
<evidence type="ECO:0000313" key="13">
    <source>
        <dbReference type="RefSeq" id="XP_040590549.1"/>
    </source>
</evidence>
<feature type="domain" description="C2H2-type" evidence="9">
    <location>
        <begin position="654"/>
        <end position="681"/>
    </location>
</feature>
<dbReference type="RefSeq" id="XP_040590548.1">
    <property type="nucleotide sequence ID" value="XM_040734614.1"/>
</dbReference>
<evidence type="ECO:0000259" key="9">
    <source>
        <dbReference type="PROSITE" id="PS50157"/>
    </source>
</evidence>
<gene>
    <name evidence="12 13" type="primary">LOC101841510</name>
</gene>
<keyword evidence="3 7" id="KW-0863">Zinc-finger</keyword>
<dbReference type="SUPFAM" id="SSF109640">
    <property type="entry name" value="KRAB domain (Kruppel-associated box)"/>
    <property type="match status" value="1"/>
</dbReference>
<keyword evidence="4" id="KW-0862">Zinc</keyword>
<evidence type="ECO:0000256" key="3">
    <source>
        <dbReference type="ARBA" id="ARBA00022771"/>
    </source>
</evidence>
<evidence type="ECO:0000256" key="4">
    <source>
        <dbReference type="ARBA" id="ARBA00022833"/>
    </source>
</evidence>
<keyword evidence="5" id="KW-0805">Transcription regulation</keyword>
<dbReference type="InterPro" id="IPR036051">
    <property type="entry name" value="KRAB_dom_sf"/>
</dbReference>
<feature type="domain" description="KRAB" evidence="10">
    <location>
        <begin position="8"/>
        <end position="79"/>
    </location>
</feature>
<dbReference type="SMART" id="SM00355">
    <property type="entry name" value="ZnF_C2H2"/>
    <property type="match status" value="10"/>
</dbReference>
<dbReference type="CDD" id="cd07765">
    <property type="entry name" value="KRAB_A-box"/>
    <property type="match status" value="1"/>
</dbReference>
<dbReference type="InterPro" id="IPR001909">
    <property type="entry name" value="KRAB"/>
</dbReference>
<feature type="compositionally biased region" description="Basic and acidic residues" evidence="8">
    <location>
        <begin position="485"/>
        <end position="496"/>
    </location>
</feature>
<dbReference type="Proteomes" id="UP000886700">
    <property type="component" value="Unplaced"/>
</dbReference>
<protein>
    <submittedName>
        <fullName evidence="12 13">Zinc finger protein 112 isoform X1</fullName>
    </submittedName>
</protein>
<dbReference type="Gene3D" id="6.10.140.140">
    <property type="match status" value="1"/>
</dbReference>
<feature type="domain" description="C2H2-type" evidence="9">
    <location>
        <begin position="570"/>
        <end position="597"/>
    </location>
</feature>
<keyword evidence="6" id="KW-0804">Transcription</keyword>
<keyword evidence="11" id="KW-1185">Reference proteome</keyword>
<feature type="domain" description="C2H2-type" evidence="9">
    <location>
        <begin position="710"/>
        <end position="737"/>
    </location>
</feature>
<dbReference type="PROSITE" id="PS00028">
    <property type="entry name" value="ZINC_FINGER_C2H2_1"/>
    <property type="match status" value="10"/>
</dbReference>
<dbReference type="Pfam" id="PF01352">
    <property type="entry name" value="KRAB"/>
    <property type="match status" value="1"/>
</dbReference>
<accession>A0ABM2WQ30</accession>
<dbReference type="PROSITE" id="PS50157">
    <property type="entry name" value="ZINC_FINGER_C2H2_2"/>
    <property type="match status" value="10"/>
</dbReference>
<evidence type="ECO:0000256" key="2">
    <source>
        <dbReference type="ARBA" id="ARBA00022737"/>
    </source>
</evidence>
<name>A0ABM2WQ30_MESAU</name>
<dbReference type="InterPro" id="IPR036236">
    <property type="entry name" value="Znf_C2H2_sf"/>
</dbReference>
<feature type="region of interest" description="Disordered" evidence="8">
    <location>
        <begin position="482"/>
        <end position="514"/>
    </location>
</feature>
<reference evidence="12 13" key="1">
    <citation type="submission" date="2025-05" db="UniProtKB">
        <authorList>
            <consortium name="RefSeq"/>
        </authorList>
    </citation>
    <scope>IDENTIFICATION</scope>
    <source>
        <tissue evidence="12 13">Liver</tissue>
    </source>
</reference>
<dbReference type="Pfam" id="PF00096">
    <property type="entry name" value="zf-C2H2"/>
    <property type="match status" value="10"/>
</dbReference>
<dbReference type="SMART" id="SM00349">
    <property type="entry name" value="KRAB"/>
    <property type="match status" value="1"/>
</dbReference>
<evidence type="ECO:0000256" key="7">
    <source>
        <dbReference type="PROSITE-ProRule" id="PRU00042"/>
    </source>
</evidence>
<feature type="domain" description="C2H2-type" evidence="9">
    <location>
        <begin position="542"/>
        <end position="569"/>
    </location>
</feature>
<keyword evidence="2" id="KW-0677">Repeat</keyword>
<evidence type="ECO:0000256" key="5">
    <source>
        <dbReference type="ARBA" id="ARBA00023015"/>
    </source>
</evidence>